<sequence length="936" mass="101876">MHVKSVSRADGDVRAGAYPRAELLVLRDFLKETEQGNAVAAVVTGTAASGKSELLHAFGQQCAEAEATVLSALCVEAEKDLPLTALFQLFRGPALSEDLRVKAADLLTRAEETGLTGRPSTHLMLDLLELVRELAARRPVVVLVDDFHHVDTPSLHWLMFLMRRMRTMNVLIVLTESLSAKQTLPLLGAEYLRLPHCRRIRLKPLGRDEVARFVPPGQDDTLVQGLHELSGGNPLLAQALLEDLRASGVPLAPETRPIPGDHYCQAVAACLQRGDQDTRTLAGVLAVLGKGETVCLAVRVAGMDQRTAGRAITLLHQVGLLDAGWFRHPMTVTAVLADVPVPERARLHERAAVLLHHDGAGALEVARHLVAADRAERPWAVPVLRTAAELAKVDNQTSFAVQCLKLACRSCGDEALEVEMVTQLAGLEWRNNPAVGAVHTDHLYEIFLAGNLPVRAAAILVRFLLWHGRTGEAGEVLDRLATMEPSADDRTEAELRITRLFILCSYPVLRDKLPAPAAKDRVPAQSFDPNVQAAMALSRIVTNGPDDDAIASAENVLKSIQLGDTMVESVRSALFALIYADRLDKAVPWCELLQQEAADCDAPSWQAVFAAARAEMALRQGDLVTAEKQAKAALTFITPQSWGVAVGVPLATLCLAAVGMGKFEEAAAHINQPVPASMLQTRFGLHYLRARGRLYLETDRVHAALGDFVLCGELSKSWDFDLPVLVPWRGDTAEAYLRLGMPEKAKSLLDEQLAKLAGSTSHVRGISLRLKAKIAEPQKRPELLREAVKIFQAGGIRLELARALGDLSRAHYTLAESGRARTVARQAWHIAKGCHAEVICRDLRLDGTADEGKPVSTTADIAASSVERELIESLSEAERRVAGLASLGHTNRAIASKLYITVSTVEQHLTRVYRKLDVNRRRDLPSWLQVSVVNSA</sequence>
<dbReference type="InterPro" id="IPR041664">
    <property type="entry name" value="AAA_16"/>
</dbReference>
<dbReference type="SUPFAM" id="SSF52540">
    <property type="entry name" value="P-loop containing nucleoside triphosphate hydrolases"/>
    <property type="match status" value="1"/>
</dbReference>
<proteinExistence type="predicted"/>
<dbReference type="AlphaFoldDB" id="A0A075US70"/>
<evidence type="ECO:0000259" key="4">
    <source>
        <dbReference type="PROSITE" id="PS50043"/>
    </source>
</evidence>
<dbReference type="KEGG" id="aja:AJAP_12335"/>
<reference evidence="5 6" key="1">
    <citation type="journal article" date="2014" name="J. Biotechnol.">
        <title>Complete genome sequence of the actinobacterium Amycolatopsis japonica MG417-CF17(T) (=DSM 44213T) producing (S,S)-N,N'-ethylenediaminedisuccinic acid.</title>
        <authorList>
            <person name="Stegmann E."/>
            <person name="Albersmeier A."/>
            <person name="Spohn M."/>
            <person name="Gert H."/>
            <person name="Weber T."/>
            <person name="Wohlleben W."/>
            <person name="Kalinowski J."/>
            <person name="Ruckert C."/>
        </authorList>
    </citation>
    <scope>NUCLEOTIDE SEQUENCE [LARGE SCALE GENOMIC DNA]</scope>
    <source>
        <strain evidence="6">MG417-CF17 (DSM 44213)</strain>
    </source>
</reference>
<gene>
    <name evidence="5" type="ORF">AJAP_12335</name>
</gene>
<dbReference type="Proteomes" id="UP000028492">
    <property type="component" value="Chromosome"/>
</dbReference>
<dbReference type="PROSITE" id="PS50043">
    <property type="entry name" value="HTH_LUXR_2"/>
    <property type="match status" value="1"/>
</dbReference>
<dbReference type="PROSITE" id="PS00622">
    <property type="entry name" value="HTH_LUXR_1"/>
    <property type="match status" value="1"/>
</dbReference>
<keyword evidence="2" id="KW-0238">DNA-binding</keyword>
<dbReference type="HOGENOM" id="CLU_006850_1_2_11"/>
<dbReference type="Pfam" id="PF13191">
    <property type="entry name" value="AAA_16"/>
    <property type="match status" value="1"/>
</dbReference>
<feature type="domain" description="HTH luxR-type" evidence="4">
    <location>
        <begin position="867"/>
        <end position="932"/>
    </location>
</feature>
<dbReference type="PRINTS" id="PR00038">
    <property type="entry name" value="HTHLUXR"/>
</dbReference>
<dbReference type="STRING" id="208439.AJAP_12335"/>
<evidence type="ECO:0000313" key="6">
    <source>
        <dbReference type="Proteomes" id="UP000028492"/>
    </source>
</evidence>
<dbReference type="SMART" id="SM00421">
    <property type="entry name" value="HTH_LUXR"/>
    <property type="match status" value="1"/>
</dbReference>
<evidence type="ECO:0000313" key="5">
    <source>
        <dbReference type="EMBL" id="AIG75349.1"/>
    </source>
</evidence>
<dbReference type="InterPro" id="IPR016032">
    <property type="entry name" value="Sig_transdc_resp-reg_C-effctor"/>
</dbReference>
<name>A0A075US70_9PSEU</name>
<evidence type="ECO:0000256" key="1">
    <source>
        <dbReference type="ARBA" id="ARBA00023015"/>
    </source>
</evidence>
<keyword evidence="3" id="KW-0804">Transcription</keyword>
<evidence type="ECO:0000256" key="3">
    <source>
        <dbReference type="ARBA" id="ARBA00023163"/>
    </source>
</evidence>
<keyword evidence="6" id="KW-1185">Reference proteome</keyword>
<accession>A0A075US70</accession>
<dbReference type="CDD" id="cd06170">
    <property type="entry name" value="LuxR_C_like"/>
    <property type="match status" value="1"/>
</dbReference>
<dbReference type="PANTHER" id="PTHR44688:SF16">
    <property type="entry name" value="DNA-BINDING TRANSCRIPTIONAL ACTIVATOR DEVR_DOSR"/>
    <property type="match status" value="1"/>
</dbReference>
<protein>
    <recommendedName>
        <fullName evidence="4">HTH luxR-type domain-containing protein</fullName>
    </recommendedName>
</protein>
<dbReference type="eggNOG" id="COG2909">
    <property type="taxonomic scope" value="Bacteria"/>
</dbReference>
<dbReference type="SUPFAM" id="SSF46894">
    <property type="entry name" value="C-terminal effector domain of the bipartite response regulators"/>
    <property type="match status" value="1"/>
</dbReference>
<dbReference type="InterPro" id="IPR000792">
    <property type="entry name" value="Tscrpt_reg_LuxR_C"/>
</dbReference>
<dbReference type="InterPro" id="IPR027417">
    <property type="entry name" value="P-loop_NTPase"/>
</dbReference>
<dbReference type="Gene3D" id="1.10.10.10">
    <property type="entry name" value="Winged helix-like DNA-binding domain superfamily/Winged helix DNA-binding domain"/>
    <property type="match status" value="1"/>
</dbReference>
<dbReference type="EMBL" id="CP008953">
    <property type="protein sequence ID" value="AIG75349.1"/>
    <property type="molecule type" value="Genomic_DNA"/>
</dbReference>
<evidence type="ECO:0000256" key="2">
    <source>
        <dbReference type="ARBA" id="ARBA00023125"/>
    </source>
</evidence>
<organism evidence="5 6">
    <name type="scientific">Amycolatopsis japonica</name>
    <dbReference type="NCBI Taxonomy" id="208439"/>
    <lineage>
        <taxon>Bacteria</taxon>
        <taxon>Bacillati</taxon>
        <taxon>Actinomycetota</taxon>
        <taxon>Actinomycetes</taxon>
        <taxon>Pseudonocardiales</taxon>
        <taxon>Pseudonocardiaceae</taxon>
        <taxon>Amycolatopsis</taxon>
        <taxon>Amycolatopsis japonica group</taxon>
    </lineage>
</organism>
<dbReference type="PANTHER" id="PTHR44688">
    <property type="entry name" value="DNA-BINDING TRANSCRIPTIONAL ACTIVATOR DEVR_DOSR"/>
    <property type="match status" value="1"/>
</dbReference>
<dbReference type="Gene3D" id="3.40.50.300">
    <property type="entry name" value="P-loop containing nucleotide triphosphate hydrolases"/>
    <property type="match status" value="1"/>
</dbReference>
<dbReference type="InterPro" id="IPR036388">
    <property type="entry name" value="WH-like_DNA-bd_sf"/>
</dbReference>
<dbReference type="Pfam" id="PF00196">
    <property type="entry name" value="GerE"/>
    <property type="match status" value="1"/>
</dbReference>
<dbReference type="Gene3D" id="1.25.40.10">
    <property type="entry name" value="Tetratricopeptide repeat domain"/>
    <property type="match status" value="1"/>
</dbReference>
<dbReference type="InterPro" id="IPR011990">
    <property type="entry name" value="TPR-like_helical_dom_sf"/>
</dbReference>
<keyword evidence="1" id="KW-0805">Transcription regulation</keyword>
<dbReference type="GO" id="GO:0003677">
    <property type="term" value="F:DNA binding"/>
    <property type="evidence" value="ECO:0007669"/>
    <property type="project" value="UniProtKB-KW"/>
</dbReference>
<dbReference type="GO" id="GO:0006355">
    <property type="term" value="P:regulation of DNA-templated transcription"/>
    <property type="evidence" value="ECO:0007669"/>
    <property type="project" value="InterPro"/>
</dbReference>